<organism evidence="2 3">
    <name type="scientific">Salix purpurea</name>
    <name type="common">Purple osier willow</name>
    <dbReference type="NCBI Taxonomy" id="77065"/>
    <lineage>
        <taxon>Eukaryota</taxon>
        <taxon>Viridiplantae</taxon>
        <taxon>Streptophyta</taxon>
        <taxon>Embryophyta</taxon>
        <taxon>Tracheophyta</taxon>
        <taxon>Spermatophyta</taxon>
        <taxon>Magnoliopsida</taxon>
        <taxon>eudicotyledons</taxon>
        <taxon>Gunneridae</taxon>
        <taxon>Pentapetalae</taxon>
        <taxon>rosids</taxon>
        <taxon>fabids</taxon>
        <taxon>Malpighiales</taxon>
        <taxon>Salicaceae</taxon>
        <taxon>Saliceae</taxon>
        <taxon>Salix</taxon>
    </lineage>
</organism>
<comment type="caution">
    <text evidence="2">The sequence shown here is derived from an EMBL/GenBank/DDBJ whole genome shotgun (WGS) entry which is preliminary data.</text>
</comment>
<evidence type="ECO:0000256" key="1">
    <source>
        <dbReference type="SAM" id="MobiDB-lite"/>
    </source>
</evidence>
<dbReference type="Proteomes" id="UP001151532">
    <property type="component" value="Chromosome 19"/>
</dbReference>
<feature type="region of interest" description="Disordered" evidence="1">
    <location>
        <begin position="1"/>
        <end position="35"/>
    </location>
</feature>
<proteinExistence type="predicted"/>
<dbReference type="OrthoDB" id="849750at2759"/>
<gene>
    <name evidence="2" type="ORF">OIU79_031081</name>
</gene>
<evidence type="ECO:0000313" key="3">
    <source>
        <dbReference type="Proteomes" id="UP001151532"/>
    </source>
</evidence>
<evidence type="ECO:0000313" key="2">
    <source>
        <dbReference type="EMBL" id="KAJ6744879.1"/>
    </source>
</evidence>
<keyword evidence="3" id="KW-1185">Reference proteome</keyword>
<protein>
    <recommendedName>
        <fullName evidence="4">BZIP domain-containing protein</fullName>
    </recommendedName>
</protein>
<name>A0A9Q0V9Z9_SALPP</name>
<evidence type="ECO:0008006" key="4">
    <source>
        <dbReference type="Google" id="ProtNLM"/>
    </source>
</evidence>
<dbReference type="AlphaFoldDB" id="A0A9Q0V9Z9"/>
<reference evidence="2" key="2">
    <citation type="journal article" date="2023" name="Int. J. Mol. Sci.">
        <title>De Novo Assembly and Annotation of 11 Diverse Shrub Willow (Salix) Genomes Reveals Novel Gene Organization in Sex-Linked Regions.</title>
        <authorList>
            <person name="Hyden B."/>
            <person name="Feng K."/>
            <person name="Yates T.B."/>
            <person name="Jawdy S."/>
            <person name="Cereghino C."/>
            <person name="Smart L.B."/>
            <person name="Muchero W."/>
        </authorList>
    </citation>
    <scope>NUCLEOTIDE SEQUENCE</scope>
    <source>
        <tissue evidence="2">Shoot tip</tissue>
    </source>
</reference>
<feature type="compositionally biased region" description="Polar residues" evidence="1">
    <location>
        <begin position="1"/>
        <end position="10"/>
    </location>
</feature>
<dbReference type="Gene3D" id="1.20.5.170">
    <property type="match status" value="1"/>
</dbReference>
<sequence length="99" mass="11772">MSTGAQTGLNTEEMKKRKKRETDKRYRQKKKKAIQETKNNLAMAITENENLKRTVEELRKEIFDLKSQRQWIEQRFETMYNDLKKEIECGPAEAEGFGE</sequence>
<feature type="compositionally biased region" description="Basic and acidic residues" evidence="1">
    <location>
        <begin position="12"/>
        <end position="25"/>
    </location>
</feature>
<accession>A0A9Q0V9Z9</accession>
<dbReference type="EMBL" id="JAPFFK010000009">
    <property type="protein sequence ID" value="KAJ6744879.1"/>
    <property type="molecule type" value="Genomic_DNA"/>
</dbReference>
<reference evidence="2" key="1">
    <citation type="submission" date="2022-11" db="EMBL/GenBank/DDBJ databases">
        <authorList>
            <person name="Hyden B.L."/>
            <person name="Feng K."/>
            <person name="Yates T."/>
            <person name="Jawdy S."/>
            <person name="Smart L.B."/>
            <person name="Muchero W."/>
        </authorList>
    </citation>
    <scope>NUCLEOTIDE SEQUENCE</scope>
    <source>
        <tissue evidence="2">Shoot tip</tissue>
    </source>
</reference>